<name>A0A0P1B1T6_PLAHL</name>
<keyword evidence="2" id="KW-1185">Reference proteome</keyword>
<dbReference type="AlphaFoldDB" id="A0A0P1B1T6"/>
<sequence>MNARQDFKNILVTGRFSISPFGELLKILGSKSTKLWTRAKTICILNLYEIQIDAPETLRHQLCRIKKLLLHHRTRSGIVWGLRCGSLVNPIQPSISDSTFAMIQQPLKMDGQS</sequence>
<proteinExistence type="predicted"/>
<evidence type="ECO:0000313" key="1">
    <source>
        <dbReference type="EMBL" id="CEG48169.1"/>
    </source>
</evidence>
<organism evidence="1 2">
    <name type="scientific">Plasmopara halstedii</name>
    <name type="common">Downy mildew of sunflower</name>
    <dbReference type="NCBI Taxonomy" id="4781"/>
    <lineage>
        <taxon>Eukaryota</taxon>
        <taxon>Sar</taxon>
        <taxon>Stramenopiles</taxon>
        <taxon>Oomycota</taxon>
        <taxon>Peronosporomycetes</taxon>
        <taxon>Peronosporales</taxon>
        <taxon>Peronosporaceae</taxon>
        <taxon>Plasmopara</taxon>
    </lineage>
</organism>
<reference evidence="2" key="1">
    <citation type="submission" date="2014-09" db="EMBL/GenBank/DDBJ databases">
        <authorList>
            <person name="Sharma Rahul"/>
            <person name="Thines Marco"/>
        </authorList>
    </citation>
    <scope>NUCLEOTIDE SEQUENCE [LARGE SCALE GENOMIC DNA]</scope>
</reference>
<dbReference type="RefSeq" id="XP_024584538.1">
    <property type="nucleotide sequence ID" value="XM_024719217.1"/>
</dbReference>
<dbReference type="Proteomes" id="UP000054928">
    <property type="component" value="Unassembled WGS sequence"/>
</dbReference>
<dbReference type="EMBL" id="CCYD01002887">
    <property type="protein sequence ID" value="CEG48169.1"/>
    <property type="molecule type" value="Genomic_DNA"/>
</dbReference>
<accession>A0A0P1B1T6</accession>
<dbReference type="GeneID" id="36400694"/>
<protein>
    <submittedName>
        <fullName evidence="1">Uncharacterized protein</fullName>
    </submittedName>
</protein>
<evidence type="ECO:0000313" key="2">
    <source>
        <dbReference type="Proteomes" id="UP000054928"/>
    </source>
</evidence>